<dbReference type="RefSeq" id="XP_002789270.2">
    <property type="nucleotide sequence ID" value="XM_002789224.2"/>
</dbReference>
<dbReference type="GeneID" id="9092472"/>
<evidence type="ECO:0000313" key="1">
    <source>
        <dbReference type="EMBL" id="EEH39552.2"/>
    </source>
</evidence>
<gene>
    <name evidence="1" type="ORF">PAAG_08821</name>
</gene>
<keyword evidence="2" id="KW-1185">Reference proteome</keyword>
<sequence>MPMPTPWLDPAQRYGPKKTVMSGMDSRLLNASPNINGLLAQLHCSRPSYAIGGLLFTARTCGPELELALILR</sequence>
<dbReference type="HOGENOM" id="CLU_2722874_0_0_1"/>
<dbReference type="OrthoDB" id="10521918at2759"/>
<proteinExistence type="predicted"/>
<name>C1HDI0_PARBA</name>
<dbReference type="Proteomes" id="UP000002059">
    <property type="component" value="Partially assembled WGS sequence"/>
</dbReference>
<reference evidence="1 2" key="1">
    <citation type="journal article" date="2011" name="PLoS Genet.">
        <title>Comparative genomic analysis of human fungal pathogens causing paracoccidioidomycosis.</title>
        <authorList>
            <person name="Desjardins C.A."/>
            <person name="Champion M.D."/>
            <person name="Holder J.W."/>
            <person name="Muszewska A."/>
            <person name="Goldberg J."/>
            <person name="Bailao A.M."/>
            <person name="Brigido M.M."/>
            <person name="Ferreira M.E."/>
            <person name="Garcia A.M."/>
            <person name="Grynberg M."/>
            <person name="Gujja S."/>
            <person name="Heiman D.I."/>
            <person name="Henn M.R."/>
            <person name="Kodira C.D."/>
            <person name="Leon-Narvaez H."/>
            <person name="Longo L.V."/>
            <person name="Ma L.J."/>
            <person name="Malavazi I."/>
            <person name="Matsuo A.L."/>
            <person name="Morais F.V."/>
            <person name="Pereira M."/>
            <person name="Rodriguez-Brito S."/>
            <person name="Sakthikumar S."/>
            <person name="Salem-Izacc S.M."/>
            <person name="Sykes S.M."/>
            <person name="Teixeira M.M."/>
            <person name="Vallejo M.C."/>
            <person name="Walter M.E."/>
            <person name="Yandava C."/>
            <person name="Young S."/>
            <person name="Zeng Q."/>
            <person name="Zucker J."/>
            <person name="Felipe M.S."/>
            <person name="Goldman G.H."/>
            <person name="Haas B.J."/>
            <person name="McEwen J.G."/>
            <person name="Nino-Vega G."/>
            <person name="Puccia R."/>
            <person name="San-Blas G."/>
            <person name="Soares C.M."/>
            <person name="Birren B.W."/>
            <person name="Cuomo C.A."/>
        </authorList>
    </citation>
    <scope>NUCLEOTIDE SEQUENCE [LARGE SCALE GENOMIC DNA]</scope>
    <source>
        <strain evidence="2">ATCC MYA-826 / Pb01</strain>
    </source>
</reference>
<dbReference type="AlphaFoldDB" id="C1HDI0"/>
<dbReference type="EMBL" id="KN294039">
    <property type="protein sequence ID" value="EEH39552.2"/>
    <property type="molecule type" value="Genomic_DNA"/>
</dbReference>
<organism evidence="1 2">
    <name type="scientific">Paracoccidioides lutzii (strain ATCC MYA-826 / Pb01)</name>
    <name type="common">Paracoccidioides brasiliensis</name>
    <dbReference type="NCBI Taxonomy" id="502779"/>
    <lineage>
        <taxon>Eukaryota</taxon>
        <taxon>Fungi</taxon>
        <taxon>Dikarya</taxon>
        <taxon>Ascomycota</taxon>
        <taxon>Pezizomycotina</taxon>
        <taxon>Eurotiomycetes</taxon>
        <taxon>Eurotiomycetidae</taxon>
        <taxon>Onygenales</taxon>
        <taxon>Ajellomycetaceae</taxon>
        <taxon>Paracoccidioides</taxon>
    </lineage>
</organism>
<protein>
    <submittedName>
        <fullName evidence="1">Uncharacterized protein</fullName>
    </submittedName>
</protein>
<evidence type="ECO:0000313" key="2">
    <source>
        <dbReference type="Proteomes" id="UP000002059"/>
    </source>
</evidence>
<accession>C1HDI0</accession>
<dbReference type="KEGG" id="pbl:PAAG_08821"/>
<dbReference type="VEuPathDB" id="FungiDB:PAAG_08821"/>